<evidence type="ECO:0000313" key="1">
    <source>
        <dbReference type="EMBL" id="RXK09874.1"/>
    </source>
</evidence>
<comment type="caution">
    <text evidence="1">The sequence shown here is derived from an EMBL/GenBank/DDBJ whole genome shotgun (WGS) entry which is preliminary data.</text>
</comment>
<name>A0AAX2A6I3_9BACT</name>
<keyword evidence="2" id="KW-1185">Reference proteome</keyword>
<protein>
    <recommendedName>
        <fullName evidence="3">DUF192 domain-containing protein</fullName>
    </recommendedName>
</protein>
<gene>
    <name evidence="1" type="ORF">CRV05_05690</name>
</gene>
<dbReference type="Proteomes" id="UP000289193">
    <property type="component" value="Unassembled WGS sequence"/>
</dbReference>
<proteinExistence type="predicted"/>
<evidence type="ECO:0008006" key="3">
    <source>
        <dbReference type="Google" id="ProtNLM"/>
    </source>
</evidence>
<organism evidence="1 2">
    <name type="scientific">Halarcobacter bivalviorum</name>
    <dbReference type="NCBI Taxonomy" id="663364"/>
    <lineage>
        <taxon>Bacteria</taxon>
        <taxon>Pseudomonadati</taxon>
        <taxon>Campylobacterota</taxon>
        <taxon>Epsilonproteobacteria</taxon>
        <taxon>Campylobacterales</taxon>
        <taxon>Arcobacteraceae</taxon>
        <taxon>Halarcobacter</taxon>
    </lineage>
</organism>
<dbReference type="AlphaFoldDB" id="A0AAX2A6I3"/>
<reference evidence="1 2" key="1">
    <citation type="submission" date="2017-10" db="EMBL/GenBank/DDBJ databases">
        <title>Genomics of the genus Arcobacter.</title>
        <authorList>
            <person name="Perez-Cataluna A."/>
            <person name="Figueras M.J."/>
        </authorList>
    </citation>
    <scope>NUCLEOTIDE SEQUENCE [LARGE SCALE GENOMIC DNA]</scope>
    <source>
        <strain evidence="1 2">CECT 7835</strain>
    </source>
</reference>
<evidence type="ECO:0000313" key="2">
    <source>
        <dbReference type="Proteomes" id="UP000289193"/>
    </source>
</evidence>
<accession>A0AAX2A6I3</accession>
<sequence length="102" mass="12405">MKKHIFILIFLFNYSQTNDNFCIAQNQKDKYIGLKRFNTTQEFKKECSGIMIFKYKKDACRVFTMKDMKFNVYIKDKYTISYFKIGEEKRVCGKEIKEYIKD</sequence>
<dbReference type="EMBL" id="PDKM01000003">
    <property type="protein sequence ID" value="RXK09874.1"/>
    <property type="molecule type" value="Genomic_DNA"/>
</dbReference>